<comment type="caution">
    <text evidence="4">The sequence shown here is derived from an EMBL/GenBank/DDBJ whole genome shotgun (WGS) entry which is preliminary data.</text>
</comment>
<dbReference type="InterPro" id="IPR042229">
    <property type="entry name" value="Listeria/Bacterioides_rpt_sf"/>
</dbReference>
<dbReference type="Proteomes" id="UP000840039">
    <property type="component" value="Unassembled WGS sequence"/>
</dbReference>
<dbReference type="InterPro" id="IPR011889">
    <property type="entry name" value="Liste_lipo_26"/>
</dbReference>
<dbReference type="Pfam" id="PF03382">
    <property type="entry name" value="DUF285"/>
    <property type="match status" value="2"/>
</dbReference>
<dbReference type="InterPro" id="IPR013378">
    <property type="entry name" value="InlB-like_B-rpt"/>
</dbReference>
<evidence type="ECO:0000256" key="1">
    <source>
        <dbReference type="ARBA" id="ARBA00004196"/>
    </source>
</evidence>
<dbReference type="Proteomes" id="UP000467536">
    <property type="component" value="Unassembled WGS sequence"/>
</dbReference>
<feature type="signal peptide" evidence="3">
    <location>
        <begin position="1"/>
        <end position="27"/>
    </location>
</feature>
<dbReference type="EMBL" id="AANEHK010000027">
    <property type="protein sequence ID" value="EDO0987290.1"/>
    <property type="molecule type" value="Genomic_DNA"/>
</dbReference>
<dbReference type="GO" id="GO:0030313">
    <property type="term" value="C:cell envelope"/>
    <property type="evidence" value="ECO:0007669"/>
    <property type="project" value="UniProtKB-SubCell"/>
</dbReference>
<gene>
    <name evidence="4" type="ORF">CW845_01145</name>
    <name evidence="5" type="ORF">FV747_14920</name>
    <name evidence="6" type="ORF">GHH22_01255</name>
</gene>
<dbReference type="SUPFAM" id="SSF52058">
    <property type="entry name" value="L domain-like"/>
    <property type="match status" value="1"/>
</dbReference>
<feature type="chain" id="PRO_5042712936" evidence="3">
    <location>
        <begin position="28"/>
        <end position="715"/>
    </location>
</feature>
<dbReference type="NCBIfam" id="TIGR02543">
    <property type="entry name" value="List_Bact_rpt"/>
    <property type="match status" value="1"/>
</dbReference>
<evidence type="ECO:0000313" key="8">
    <source>
        <dbReference type="Proteomes" id="UP000522199"/>
    </source>
</evidence>
<evidence type="ECO:0000313" key="7">
    <source>
        <dbReference type="Proteomes" id="UP000467536"/>
    </source>
</evidence>
<dbReference type="InterPro" id="IPR032675">
    <property type="entry name" value="LRR_dom_sf"/>
</dbReference>
<dbReference type="PANTHER" id="PTHR24373">
    <property type="entry name" value="SLIT RELATED LEUCINE-RICH REPEAT NEURONAL PROTEIN"/>
    <property type="match status" value="1"/>
</dbReference>
<accession>A0A3T2JP05</accession>
<sequence>MKKFSMRVVLIISVLFIALGSANVSIAQERDTTNKLPEEELGSLDTSNLIAEEVAQDKPAEVENLEEIPTTDDLMQNPEVREQSVADSDDPDLTVVSSGAYWTIYRNTVNGEYSLRMFGNVPSNRPTAWNSYLKSIKHIEIEEATLTGSFASYFRNNVFTVLESVRIERSNLSGVTSFEMAFYSPTLQKVIIRDNDYPTAPSLRTTEYMFGYTHKLTELDVSGLDTSAVTNMNCMFNYCSVLEELDVSNFDTSSVTTMRDMFGSSGKLEKLDVSNFDTSSVTTMQAMFYGCTSLEELDVSNFDTNSVTNMSYMFYNCAGLEELDVSNFDTSSVTTMYGTFVGCNSLEELDVSNFDTSSVTTMQAMFNACRALEKLDVSNFDTSSVTTMQAMFENCTGLGELDVSNFDTSSVTTMAYMFDGCTSLEELDLSNFDTSSVTTMAYMFQNCTALKSLYLDNFTTPKTMTGMFTGTTALTYLFASHNLRAFDGLANTRWYDEKNWVQFSNYKELQMYHEYQREPTGYRKGIFLSLTMDAMGGQFEEMEEQKVQNKVSGEYWEEMLPVKEGHYFDGWYLDQNFTNKFDFSLPATVSATIYAKWVENYTVIIPASISLNEASELKVEGINRGGKTLSVGLNYGKTTISESNKLTLANTADTTVQCLAPLSWDGSETNPEKAILTLAPGSEITEGDAVMAIEAPENIQAGTYTGNLVFSINYE</sequence>
<dbReference type="PANTHER" id="PTHR24373:SF275">
    <property type="entry name" value="TIR DOMAIN-CONTAINING PROTEIN"/>
    <property type="match status" value="1"/>
</dbReference>
<proteinExistence type="predicted"/>
<dbReference type="EMBL" id="DAAEEB010000001">
    <property type="protein sequence ID" value="HAA8051786.1"/>
    <property type="molecule type" value="Genomic_DNA"/>
</dbReference>
<reference evidence="4 8" key="2">
    <citation type="submission" date="2019-04" db="EMBL/GenBank/DDBJ databases">
        <authorList>
            <consortium name="GenomeTrakr network: Whole genome sequencing for foodborne pathogen traceback"/>
        </authorList>
    </citation>
    <scope>NUCLEOTIDE SEQUENCE [LARGE SCALE GENOMIC DNA]</scope>
    <source>
        <strain evidence="4 8">CFSAN072474</strain>
    </source>
</reference>
<evidence type="ECO:0000313" key="6">
    <source>
        <dbReference type="EMBL" id="HAA8051786.1"/>
    </source>
</evidence>
<dbReference type="Gene3D" id="2.60.40.4270">
    <property type="entry name" value="Listeria-Bacteroides repeat domain"/>
    <property type="match status" value="1"/>
</dbReference>
<keyword evidence="2 3" id="KW-0732">Signal</keyword>
<reference evidence="5 7" key="3">
    <citation type="submission" date="2019-08" db="EMBL/GenBank/DDBJ databases">
        <authorList>
            <person name="Ashton P.M."/>
            <person name="Dallman T."/>
            <person name="Nair S."/>
            <person name="De Pinna E."/>
            <person name="Peters T."/>
            <person name="Grant K."/>
        </authorList>
    </citation>
    <scope>NUCLEOTIDE SEQUENCE [LARGE SCALE GENOMIC DNA]</scope>
    <source>
        <strain evidence="5 7">788324</strain>
    </source>
</reference>
<dbReference type="EMBL" id="AABEKY010000001">
    <property type="protein sequence ID" value="EAG9386100.1"/>
    <property type="molecule type" value="Genomic_DNA"/>
</dbReference>
<protein>
    <submittedName>
        <fullName evidence="4">BspA family leucine-rich repeat surface protein</fullName>
    </submittedName>
</protein>
<comment type="subcellular location">
    <subcellularLocation>
        <location evidence="1">Cell envelope</location>
    </subcellularLocation>
</comment>
<dbReference type="RefSeq" id="WP_014929094.1">
    <property type="nucleotide sequence ID" value="NZ_BBRP01000002.1"/>
</dbReference>
<name>A0A3T2JP05_LISMN</name>
<evidence type="ECO:0000256" key="2">
    <source>
        <dbReference type="ARBA" id="ARBA00022729"/>
    </source>
</evidence>
<dbReference type="InterPro" id="IPR050328">
    <property type="entry name" value="Dev_Immune_Receptor"/>
</dbReference>
<reference evidence="6" key="1">
    <citation type="journal article" date="2018" name="Genome Biol.">
        <title>SKESA: strategic k-mer extension for scrupulous assemblies.</title>
        <authorList>
            <person name="Souvorov A."/>
            <person name="Agarwala R."/>
            <person name="Lipman D.J."/>
        </authorList>
    </citation>
    <scope>NUCLEOTIDE SEQUENCE [LARGE SCALE GENOMIC DNA]</scope>
    <source>
        <strain evidence="6">09CEB371LM</strain>
    </source>
</reference>
<evidence type="ECO:0000313" key="5">
    <source>
        <dbReference type="EMBL" id="EDO0987290.1"/>
    </source>
</evidence>
<dbReference type="Gene3D" id="3.80.10.10">
    <property type="entry name" value="Ribonuclease Inhibitor"/>
    <property type="match status" value="2"/>
</dbReference>
<dbReference type="InterPro" id="IPR005046">
    <property type="entry name" value="DUF285"/>
</dbReference>
<dbReference type="AlphaFoldDB" id="A0A3T2JP05"/>
<reference evidence="6" key="4">
    <citation type="submission" date="2019-10" db="EMBL/GenBank/DDBJ databases">
        <authorList>
            <consortium name="NCBI Pathogen Detection Project"/>
        </authorList>
    </citation>
    <scope>NUCLEOTIDE SEQUENCE</scope>
    <source>
        <strain evidence="6">09CEB371LM</strain>
    </source>
</reference>
<dbReference type="NCBIfam" id="TIGR02167">
    <property type="entry name" value="Liste_lipo_26"/>
    <property type="match status" value="9"/>
</dbReference>
<organism evidence="4 8">
    <name type="scientific">Listeria monocytogenes</name>
    <dbReference type="NCBI Taxonomy" id="1639"/>
    <lineage>
        <taxon>Bacteria</taxon>
        <taxon>Bacillati</taxon>
        <taxon>Bacillota</taxon>
        <taxon>Bacilli</taxon>
        <taxon>Bacillales</taxon>
        <taxon>Listeriaceae</taxon>
        <taxon>Listeria</taxon>
    </lineage>
</organism>
<evidence type="ECO:0000256" key="3">
    <source>
        <dbReference type="SAM" id="SignalP"/>
    </source>
</evidence>
<evidence type="ECO:0000313" key="4">
    <source>
        <dbReference type="EMBL" id="EAG9386100.1"/>
    </source>
</evidence>
<dbReference type="Proteomes" id="UP000522199">
    <property type="component" value="Unassembled WGS sequence"/>
</dbReference>
<dbReference type="Pfam" id="PF09479">
    <property type="entry name" value="Flg_new"/>
    <property type="match status" value="1"/>
</dbReference>